<evidence type="ECO:0000313" key="2">
    <source>
        <dbReference type="Proteomes" id="UP001180087"/>
    </source>
</evidence>
<gene>
    <name evidence="1" type="ORF">QR721_00160</name>
</gene>
<keyword evidence="2" id="KW-1185">Reference proteome</keyword>
<name>A0ABY9KV60_9BACI</name>
<proteinExistence type="predicted"/>
<sequence length="63" mass="7557">MERVITAERCGICEEEKERGIHILHMFICEACERAIVQTEPEQTEYDRFVEKLRDINKPRLYS</sequence>
<dbReference type="InterPro" id="IPR019700">
    <property type="entry name" value="Sigma-G_inhibitor_Gin"/>
</dbReference>
<organism evidence="1 2">
    <name type="scientific">Aciduricibacillus chroicocephali</name>
    <dbReference type="NCBI Taxonomy" id="3054939"/>
    <lineage>
        <taxon>Bacteria</taxon>
        <taxon>Bacillati</taxon>
        <taxon>Bacillota</taxon>
        <taxon>Bacilli</taxon>
        <taxon>Bacillales</taxon>
        <taxon>Bacillaceae</taxon>
        <taxon>Aciduricibacillus</taxon>
    </lineage>
</organism>
<protein>
    <submittedName>
        <fullName evidence="1">Sigma factor G inhibitor Gin</fullName>
    </submittedName>
</protein>
<evidence type="ECO:0000313" key="1">
    <source>
        <dbReference type="EMBL" id="WLV24733.1"/>
    </source>
</evidence>
<accession>A0ABY9KV60</accession>
<reference evidence="1" key="1">
    <citation type="submission" date="2023-06" db="EMBL/GenBank/DDBJ databases">
        <title>A Treasure from Seagulls: Isolation and Description of Aciduricobacillus qingdaonensis gen. nov., sp. nov., a Rare Obligately Uric Acid-utilizing Member in the Family Bacillaceae.</title>
        <authorList>
            <person name="Liu W."/>
            <person name="Wang B."/>
        </authorList>
    </citation>
    <scope>NUCLEOTIDE SEQUENCE</scope>
    <source>
        <strain evidence="1">44XB</strain>
    </source>
</reference>
<dbReference type="Pfam" id="PF10764">
    <property type="entry name" value="Gin"/>
    <property type="match status" value="1"/>
</dbReference>
<dbReference type="Proteomes" id="UP001180087">
    <property type="component" value="Chromosome"/>
</dbReference>
<dbReference type="RefSeq" id="WP_348028060.1">
    <property type="nucleotide sequence ID" value="NZ_CP129113.1"/>
</dbReference>
<dbReference type="EMBL" id="CP129113">
    <property type="protein sequence ID" value="WLV24733.1"/>
    <property type="molecule type" value="Genomic_DNA"/>
</dbReference>